<dbReference type="SUPFAM" id="SSF47459">
    <property type="entry name" value="HLH, helix-loop-helix DNA-binding domain"/>
    <property type="match status" value="1"/>
</dbReference>
<dbReference type="GO" id="GO:0046983">
    <property type="term" value="F:protein dimerization activity"/>
    <property type="evidence" value="ECO:0007669"/>
    <property type="project" value="InterPro"/>
</dbReference>
<reference evidence="4" key="1">
    <citation type="submission" date="2022-07" db="EMBL/GenBank/DDBJ databases">
        <title>Fungi with potential for degradation of polypropylene.</title>
        <authorList>
            <person name="Gostincar C."/>
        </authorList>
    </citation>
    <scope>NUCLEOTIDE SEQUENCE</scope>
    <source>
        <strain evidence="4">EXF-13287</strain>
    </source>
</reference>
<dbReference type="EMBL" id="JANBVN010000055">
    <property type="protein sequence ID" value="KAJ9155759.1"/>
    <property type="molecule type" value="Genomic_DNA"/>
</dbReference>
<feature type="region of interest" description="Disordered" evidence="2">
    <location>
        <begin position="97"/>
        <end position="124"/>
    </location>
</feature>
<comment type="caution">
    <text evidence="4">The sequence shown here is derived from an EMBL/GenBank/DDBJ whole genome shotgun (WGS) entry which is preliminary data.</text>
</comment>
<feature type="coiled-coil region" evidence="1">
    <location>
        <begin position="385"/>
        <end position="415"/>
    </location>
</feature>
<organism evidence="4 5">
    <name type="scientific">Coniochaeta hoffmannii</name>
    <dbReference type="NCBI Taxonomy" id="91930"/>
    <lineage>
        <taxon>Eukaryota</taxon>
        <taxon>Fungi</taxon>
        <taxon>Dikarya</taxon>
        <taxon>Ascomycota</taxon>
        <taxon>Pezizomycotina</taxon>
        <taxon>Sordariomycetes</taxon>
        <taxon>Sordariomycetidae</taxon>
        <taxon>Coniochaetales</taxon>
        <taxon>Coniochaetaceae</taxon>
        <taxon>Coniochaeta</taxon>
    </lineage>
</organism>
<dbReference type="InterPro" id="IPR052099">
    <property type="entry name" value="Regulatory_TF_Diverse"/>
</dbReference>
<dbReference type="AlphaFoldDB" id="A0AA38S432"/>
<feature type="region of interest" description="Disordered" evidence="2">
    <location>
        <begin position="354"/>
        <end position="379"/>
    </location>
</feature>
<keyword evidence="1" id="KW-0175">Coiled coil</keyword>
<feature type="compositionally biased region" description="Low complexity" evidence="2">
    <location>
        <begin position="221"/>
        <end position="231"/>
    </location>
</feature>
<feature type="compositionally biased region" description="Basic residues" evidence="2">
    <location>
        <begin position="257"/>
        <end position="267"/>
    </location>
</feature>
<keyword evidence="5" id="KW-1185">Reference proteome</keyword>
<accession>A0AA38S432</accession>
<evidence type="ECO:0000259" key="3">
    <source>
        <dbReference type="PROSITE" id="PS50888"/>
    </source>
</evidence>
<dbReference type="Pfam" id="PF00010">
    <property type="entry name" value="HLH"/>
    <property type="match status" value="1"/>
</dbReference>
<feature type="compositionally biased region" description="Basic and acidic residues" evidence="2">
    <location>
        <begin position="369"/>
        <end position="379"/>
    </location>
</feature>
<evidence type="ECO:0000256" key="1">
    <source>
        <dbReference type="SAM" id="Coils"/>
    </source>
</evidence>
<feature type="domain" description="BHLH" evidence="3">
    <location>
        <begin position="322"/>
        <end position="395"/>
    </location>
</feature>
<feature type="compositionally biased region" description="Polar residues" evidence="2">
    <location>
        <begin position="238"/>
        <end position="251"/>
    </location>
</feature>
<evidence type="ECO:0000256" key="2">
    <source>
        <dbReference type="SAM" id="MobiDB-lite"/>
    </source>
</evidence>
<protein>
    <recommendedName>
        <fullName evidence="3">BHLH domain-containing protein</fullName>
    </recommendedName>
</protein>
<evidence type="ECO:0000313" key="4">
    <source>
        <dbReference type="EMBL" id="KAJ9155759.1"/>
    </source>
</evidence>
<dbReference type="PROSITE" id="PS50888">
    <property type="entry name" value="BHLH"/>
    <property type="match status" value="1"/>
</dbReference>
<dbReference type="PANTHER" id="PTHR47336:SF2">
    <property type="entry name" value="TRANSCRIPTION FACTOR HMS1-RELATED"/>
    <property type="match status" value="1"/>
</dbReference>
<evidence type="ECO:0000313" key="5">
    <source>
        <dbReference type="Proteomes" id="UP001174691"/>
    </source>
</evidence>
<dbReference type="Proteomes" id="UP001174691">
    <property type="component" value="Unassembled WGS sequence"/>
</dbReference>
<proteinExistence type="predicted"/>
<dbReference type="InterPro" id="IPR011598">
    <property type="entry name" value="bHLH_dom"/>
</dbReference>
<feature type="region of interest" description="Disordered" evidence="2">
    <location>
        <begin position="221"/>
        <end position="332"/>
    </location>
</feature>
<name>A0AA38S432_9PEZI</name>
<dbReference type="SMART" id="SM00353">
    <property type="entry name" value="HLH"/>
    <property type="match status" value="1"/>
</dbReference>
<feature type="compositionally biased region" description="Polar residues" evidence="2">
    <location>
        <begin position="105"/>
        <end position="124"/>
    </location>
</feature>
<dbReference type="InterPro" id="IPR036638">
    <property type="entry name" value="HLH_DNA-bd_sf"/>
</dbReference>
<sequence>MEEEEFNDSLYLDGLQVTDGLWSPDDMATFGGADTAAWPANHTTSGPGRARNAPPYSYASAISSARAGSRLPGNTNNSSSSAPLTYYQSYEQPATDFEDGWATPASGSGSMSNSEPLSRFPSNSNVIPSPQLLLQQYQQVESQTLMPQLRNQAYAQQSRSDRFANPVWTGDTSDPEGVAGFSFSPSMSAASGSFVDEFAVSPEVSESELGFSAGSGLANYASASTPASPVSSRDHSSIGYSSRDQPSQHQSSGDHHDKKRVKIRTSHSRAAATADPVEAASTSSSSSVRGGKGKQPKRELRSASRTSKNAQQRVSETPDQQRSRSSHNLVEKQYRNRLNAQFEDLLRALPESAVPAGSSLDGDGPANDGRLKMGDRKRVSKAEVLDMARQRILFLEEENRKIERENEELRRTSQWDDQR</sequence>
<dbReference type="CDD" id="cd11395">
    <property type="entry name" value="bHLHzip_SREBP_like"/>
    <property type="match status" value="1"/>
</dbReference>
<feature type="compositionally biased region" description="Polar residues" evidence="2">
    <location>
        <begin position="303"/>
        <end position="320"/>
    </location>
</feature>
<gene>
    <name evidence="4" type="ORF">NKR19_g4439</name>
</gene>
<feature type="region of interest" description="Disordered" evidence="2">
    <location>
        <begin position="22"/>
        <end position="57"/>
    </location>
</feature>
<dbReference type="PANTHER" id="PTHR47336">
    <property type="entry name" value="TRANSCRIPTION FACTOR HMS1-RELATED"/>
    <property type="match status" value="1"/>
</dbReference>
<dbReference type="Gene3D" id="4.10.280.10">
    <property type="entry name" value="Helix-loop-helix DNA-binding domain"/>
    <property type="match status" value="1"/>
</dbReference>